<protein>
    <recommendedName>
        <fullName evidence="1">DUF6589 domain-containing protein</fullName>
    </recommendedName>
</protein>
<organism evidence="2 3">
    <name type="scientific">Jaapia argillacea MUCL 33604</name>
    <dbReference type="NCBI Taxonomy" id="933084"/>
    <lineage>
        <taxon>Eukaryota</taxon>
        <taxon>Fungi</taxon>
        <taxon>Dikarya</taxon>
        <taxon>Basidiomycota</taxon>
        <taxon>Agaricomycotina</taxon>
        <taxon>Agaricomycetes</taxon>
        <taxon>Agaricomycetidae</taxon>
        <taxon>Jaapiales</taxon>
        <taxon>Jaapiaceae</taxon>
        <taxon>Jaapia</taxon>
    </lineage>
</organism>
<feature type="domain" description="DUF6589" evidence="1">
    <location>
        <begin position="148"/>
        <end position="291"/>
    </location>
</feature>
<dbReference type="InterPro" id="IPR046496">
    <property type="entry name" value="DUF6589"/>
</dbReference>
<reference evidence="3" key="1">
    <citation type="journal article" date="2014" name="Proc. Natl. Acad. Sci. U.S.A.">
        <title>Extensive sampling of basidiomycete genomes demonstrates inadequacy of the white-rot/brown-rot paradigm for wood decay fungi.</title>
        <authorList>
            <person name="Riley R."/>
            <person name="Salamov A.A."/>
            <person name="Brown D.W."/>
            <person name="Nagy L.G."/>
            <person name="Floudas D."/>
            <person name="Held B.W."/>
            <person name="Levasseur A."/>
            <person name="Lombard V."/>
            <person name="Morin E."/>
            <person name="Otillar R."/>
            <person name="Lindquist E.A."/>
            <person name="Sun H."/>
            <person name="LaButti K.M."/>
            <person name="Schmutz J."/>
            <person name="Jabbour D."/>
            <person name="Luo H."/>
            <person name="Baker S.E."/>
            <person name="Pisabarro A.G."/>
            <person name="Walton J.D."/>
            <person name="Blanchette R.A."/>
            <person name="Henrissat B."/>
            <person name="Martin F."/>
            <person name="Cullen D."/>
            <person name="Hibbett D.S."/>
            <person name="Grigoriev I.V."/>
        </authorList>
    </citation>
    <scope>NUCLEOTIDE SEQUENCE [LARGE SCALE GENOMIC DNA]</scope>
    <source>
        <strain evidence="3">MUCL 33604</strain>
    </source>
</reference>
<dbReference type="Pfam" id="PF20231">
    <property type="entry name" value="DUF6589"/>
    <property type="match status" value="1"/>
</dbReference>
<dbReference type="EMBL" id="KL197711">
    <property type="protein sequence ID" value="KDQ62452.1"/>
    <property type="molecule type" value="Genomic_DNA"/>
</dbReference>
<dbReference type="OrthoDB" id="4743193at2759"/>
<sequence length="345" mass="40964">MGDHVVLVHSDLATCERVQGLQQSWVGEDTPWLQFQFVVFVPRLFHLKMAAADAMWKIFIFPKKAHEDDTSLFKQVSQIRPKEMGKIASKPGFRRMHEIIHHCGAASRLNAWATEVMKRHPEIMELEEWELEWEELDEIAKVLIKDYNTLLKEKWFLLYEELSHAMNVGDIGRVEDCLKSWIFIFRGCRKHKYASQMAKFLHDLYFVYPECLRRTIRMNILCNPQGKANHFRAIDWWVELNNLYIKRIYGSQFSNRTKARILKQSTLIEVFRNLQGNLEKTCALSRRSYKHSPPKMQRTFQKLRVYMKISKTHQVDLTRTTSHVILDFMEEGMMKMIAGIVHRRF</sequence>
<gene>
    <name evidence="2" type="ORF">JAAARDRAFT_54404</name>
</gene>
<name>A0A067QG40_9AGAM</name>
<dbReference type="Proteomes" id="UP000027265">
    <property type="component" value="Unassembled WGS sequence"/>
</dbReference>
<evidence type="ECO:0000259" key="1">
    <source>
        <dbReference type="Pfam" id="PF20231"/>
    </source>
</evidence>
<dbReference type="AlphaFoldDB" id="A0A067QG40"/>
<evidence type="ECO:0000313" key="2">
    <source>
        <dbReference type="EMBL" id="KDQ62452.1"/>
    </source>
</evidence>
<proteinExistence type="predicted"/>
<keyword evidence="3" id="KW-1185">Reference proteome</keyword>
<dbReference type="STRING" id="933084.A0A067QG40"/>
<dbReference type="InParanoid" id="A0A067QG40"/>
<evidence type="ECO:0000313" key="3">
    <source>
        <dbReference type="Proteomes" id="UP000027265"/>
    </source>
</evidence>
<accession>A0A067QG40</accession>
<dbReference type="HOGENOM" id="CLU_009487_6_1_1"/>